<dbReference type="EMBL" id="CP005960">
    <property type="protein sequence ID" value="AHZ68321.1"/>
    <property type="molecule type" value="Genomic_DNA"/>
</dbReference>
<reference evidence="1 2" key="1">
    <citation type="journal article" date="2012" name="J. Bacteriol.">
        <title>Genome sequence of cold-adapted Pseudomonas mandelii strain JR-1.</title>
        <authorList>
            <person name="Jang S.H."/>
            <person name="Kim J."/>
            <person name="Kim J."/>
            <person name="Hong S."/>
            <person name="Lee C."/>
        </authorList>
    </citation>
    <scope>NUCLEOTIDE SEQUENCE [LARGE SCALE GENOMIC DNA]</scope>
    <source>
        <strain evidence="1 2">JR-1</strain>
    </source>
</reference>
<organism evidence="1 2">
    <name type="scientific">Pseudomonas mandelii JR-1</name>
    <dbReference type="NCBI Taxonomy" id="1147786"/>
    <lineage>
        <taxon>Bacteria</taxon>
        <taxon>Pseudomonadati</taxon>
        <taxon>Pseudomonadota</taxon>
        <taxon>Gammaproteobacteria</taxon>
        <taxon>Pseudomonadales</taxon>
        <taxon>Pseudomonadaceae</taxon>
        <taxon>Pseudomonas</taxon>
    </lineage>
</organism>
<dbReference type="AlphaFoldDB" id="A0A024E6T1"/>
<evidence type="ECO:0000313" key="1">
    <source>
        <dbReference type="EMBL" id="AHZ68321.1"/>
    </source>
</evidence>
<proteinExistence type="predicted"/>
<dbReference type="Proteomes" id="UP000026913">
    <property type="component" value="Chromosome"/>
</dbReference>
<protein>
    <submittedName>
        <fullName evidence="1">Uncharacterized protein</fullName>
    </submittedName>
</protein>
<dbReference type="HOGENOM" id="CLU_3172191_0_0_6"/>
<name>A0A024E6T1_9PSED</name>
<gene>
    <name evidence="1" type="ORF">OU5_1242</name>
</gene>
<dbReference type="KEGG" id="pman:OU5_1242"/>
<sequence>MILKRYFSLVWANDAGLLLPMDILLISSAPIEFATPEDFISLKPKPE</sequence>
<accession>A0A024E6T1</accession>
<evidence type="ECO:0000313" key="2">
    <source>
        <dbReference type="Proteomes" id="UP000026913"/>
    </source>
</evidence>